<proteinExistence type="predicted"/>
<sequence length="163" mass="19100">MEITDLIQRFSDSKEKQEKAIFSTLFIAGNRLQTLFDSSIPQITLKQFMLLTMVKQADKELTFTQLGKLLGCSRQNIKKLAEVLEKKGYVQINQQSKDGRAACIAPTDKMKLFFNEIFSEYEKKLSELFTVYDDQEIEQLYKLMMKMYDGIEHFEKSMNHEEI</sequence>
<feature type="domain" description="HTH marR-type" evidence="1">
    <location>
        <begin position="18"/>
        <end position="149"/>
    </location>
</feature>
<gene>
    <name evidence="2" type="ORF">MQE39_08435</name>
</gene>
<evidence type="ECO:0000313" key="3">
    <source>
        <dbReference type="Proteomes" id="UP001276902"/>
    </source>
</evidence>
<dbReference type="RefSeq" id="WP_320883535.1">
    <property type="nucleotide sequence ID" value="NZ_BAABZA010000005.1"/>
</dbReference>
<reference evidence="2" key="1">
    <citation type="submission" date="2022-03" db="EMBL/GenBank/DDBJ databases">
        <title>First case of bacteraemia caused by Dielma fastidiosa in a patient hospitalised with diverticulitis.</title>
        <authorList>
            <person name="Forman-Ankjaer B."/>
            <person name="Hvid-Jensen F."/>
            <person name="Kobel C.M."/>
            <person name="Greve T."/>
        </authorList>
    </citation>
    <scope>NUCLEOTIDE SEQUENCE</scope>
    <source>
        <strain evidence="2">AUH_DF_2021</strain>
    </source>
</reference>
<dbReference type="Pfam" id="PF12802">
    <property type="entry name" value="MarR_2"/>
    <property type="match status" value="1"/>
</dbReference>
<name>A0AB35UL80_9FIRM</name>
<dbReference type="Proteomes" id="UP001276902">
    <property type="component" value="Unassembled WGS sequence"/>
</dbReference>
<protein>
    <submittedName>
        <fullName evidence="2">MarR family transcriptional regulator</fullName>
    </submittedName>
</protein>
<dbReference type="PROSITE" id="PS50995">
    <property type="entry name" value="HTH_MARR_2"/>
    <property type="match status" value="1"/>
</dbReference>
<comment type="caution">
    <text evidence="2">The sequence shown here is derived from an EMBL/GenBank/DDBJ whole genome shotgun (WGS) entry which is preliminary data.</text>
</comment>
<dbReference type="InterPro" id="IPR036390">
    <property type="entry name" value="WH_DNA-bd_sf"/>
</dbReference>
<dbReference type="InterPro" id="IPR000835">
    <property type="entry name" value="HTH_MarR-typ"/>
</dbReference>
<organism evidence="2 3">
    <name type="scientific">Dielma fastidiosa</name>
    <dbReference type="NCBI Taxonomy" id="1034346"/>
    <lineage>
        <taxon>Bacteria</taxon>
        <taxon>Bacillati</taxon>
        <taxon>Bacillota</taxon>
        <taxon>Erysipelotrichia</taxon>
        <taxon>Erysipelotrichales</taxon>
        <taxon>Erysipelotrichaceae</taxon>
        <taxon>Dielma</taxon>
    </lineage>
</organism>
<dbReference type="InterPro" id="IPR039422">
    <property type="entry name" value="MarR/SlyA-like"/>
</dbReference>
<accession>A0AB35UL80</accession>
<evidence type="ECO:0000259" key="1">
    <source>
        <dbReference type="PROSITE" id="PS50995"/>
    </source>
</evidence>
<dbReference type="GO" id="GO:0006950">
    <property type="term" value="P:response to stress"/>
    <property type="evidence" value="ECO:0007669"/>
    <property type="project" value="TreeGrafter"/>
</dbReference>
<dbReference type="PANTHER" id="PTHR33164:SF43">
    <property type="entry name" value="HTH-TYPE TRANSCRIPTIONAL REPRESSOR YETL"/>
    <property type="match status" value="1"/>
</dbReference>
<dbReference type="SMART" id="SM00347">
    <property type="entry name" value="HTH_MARR"/>
    <property type="match status" value="1"/>
</dbReference>
<evidence type="ECO:0000313" key="2">
    <source>
        <dbReference type="EMBL" id="MDY5168143.1"/>
    </source>
</evidence>
<dbReference type="Gene3D" id="1.10.10.10">
    <property type="entry name" value="Winged helix-like DNA-binding domain superfamily/Winged helix DNA-binding domain"/>
    <property type="match status" value="1"/>
</dbReference>
<dbReference type="EMBL" id="JALDAW010000013">
    <property type="protein sequence ID" value="MDY5168143.1"/>
    <property type="molecule type" value="Genomic_DNA"/>
</dbReference>
<dbReference type="GO" id="GO:0003700">
    <property type="term" value="F:DNA-binding transcription factor activity"/>
    <property type="evidence" value="ECO:0007669"/>
    <property type="project" value="InterPro"/>
</dbReference>
<dbReference type="AlphaFoldDB" id="A0AB35UL80"/>
<dbReference type="InterPro" id="IPR036388">
    <property type="entry name" value="WH-like_DNA-bd_sf"/>
</dbReference>
<dbReference type="PRINTS" id="PR00598">
    <property type="entry name" value="HTHMARR"/>
</dbReference>
<dbReference type="SUPFAM" id="SSF46785">
    <property type="entry name" value="Winged helix' DNA-binding domain"/>
    <property type="match status" value="1"/>
</dbReference>
<dbReference type="PANTHER" id="PTHR33164">
    <property type="entry name" value="TRANSCRIPTIONAL REGULATOR, MARR FAMILY"/>
    <property type="match status" value="1"/>
</dbReference>